<dbReference type="InterPro" id="IPR010652">
    <property type="entry name" value="DUF1232"/>
</dbReference>
<evidence type="ECO:0000256" key="2">
    <source>
        <dbReference type="ARBA" id="ARBA00022692"/>
    </source>
</evidence>
<dbReference type="Proteomes" id="UP000242999">
    <property type="component" value="Unassembled WGS sequence"/>
</dbReference>
<feature type="domain" description="DUF1232" evidence="5">
    <location>
        <begin position="51"/>
        <end position="85"/>
    </location>
</feature>
<dbReference type="RefSeq" id="WP_093308610.1">
    <property type="nucleotide sequence ID" value="NZ_FNYH01000002.1"/>
</dbReference>
<dbReference type="EMBL" id="FNYH01000002">
    <property type="protein sequence ID" value="SEI48104.1"/>
    <property type="molecule type" value="Genomic_DNA"/>
</dbReference>
<protein>
    <submittedName>
        <fullName evidence="6">Uncharacterized membrane protein YkvA, DUF1232 family</fullName>
    </submittedName>
</protein>
<keyword evidence="3" id="KW-1133">Transmembrane helix</keyword>
<proteinExistence type="predicted"/>
<dbReference type="InterPro" id="IPR016983">
    <property type="entry name" value="UCP031804"/>
</dbReference>
<evidence type="ECO:0000313" key="6">
    <source>
        <dbReference type="EMBL" id="SEI48104.1"/>
    </source>
</evidence>
<dbReference type="AlphaFoldDB" id="A0A1H6R4F0"/>
<accession>A0A1H6R4F0</accession>
<dbReference type="GO" id="GO:0012505">
    <property type="term" value="C:endomembrane system"/>
    <property type="evidence" value="ECO:0007669"/>
    <property type="project" value="UniProtKB-SubCell"/>
</dbReference>
<keyword evidence="7" id="KW-1185">Reference proteome</keyword>
<dbReference type="STRING" id="64971.SAMN05421831_102275"/>
<evidence type="ECO:0000256" key="3">
    <source>
        <dbReference type="ARBA" id="ARBA00022989"/>
    </source>
</evidence>
<gene>
    <name evidence="6" type="ORF">SAMN05421831_102275</name>
</gene>
<comment type="subcellular location">
    <subcellularLocation>
        <location evidence="1">Endomembrane system</location>
        <topology evidence="1">Multi-pass membrane protein</topology>
    </subcellularLocation>
</comment>
<keyword evidence="2" id="KW-0812">Transmembrane</keyword>
<evidence type="ECO:0000256" key="1">
    <source>
        <dbReference type="ARBA" id="ARBA00004127"/>
    </source>
</evidence>
<evidence type="ECO:0000256" key="4">
    <source>
        <dbReference type="ARBA" id="ARBA00023136"/>
    </source>
</evidence>
<evidence type="ECO:0000313" key="7">
    <source>
        <dbReference type="Proteomes" id="UP000242999"/>
    </source>
</evidence>
<keyword evidence="4" id="KW-0472">Membrane</keyword>
<organism evidence="6 7">
    <name type="scientific">Allopseudospirillum japonicum</name>
    <dbReference type="NCBI Taxonomy" id="64971"/>
    <lineage>
        <taxon>Bacteria</taxon>
        <taxon>Pseudomonadati</taxon>
        <taxon>Pseudomonadota</taxon>
        <taxon>Gammaproteobacteria</taxon>
        <taxon>Oceanospirillales</taxon>
        <taxon>Oceanospirillaceae</taxon>
        <taxon>Allopseudospirillum</taxon>
    </lineage>
</organism>
<name>A0A1H6R4F0_9GAMM</name>
<dbReference type="Pfam" id="PF06803">
    <property type="entry name" value="DUF1232"/>
    <property type="match status" value="1"/>
</dbReference>
<evidence type="ECO:0000259" key="5">
    <source>
        <dbReference type="Pfam" id="PF06803"/>
    </source>
</evidence>
<dbReference type="OrthoDB" id="9804184at2"/>
<sequence>MSDTQYQQSYSEAGFWDKAKTYAVKAGDQVLAPALTLYYAARDPQTPTWAKSTMYGALGYFILPVDAIPDLAPAIGYTDDLGVLVAACVTVAAHITKEHQALAQAKLAQWFN</sequence>
<reference evidence="7" key="1">
    <citation type="submission" date="2016-10" db="EMBL/GenBank/DDBJ databases">
        <authorList>
            <person name="Varghese N."/>
            <person name="Submissions S."/>
        </authorList>
    </citation>
    <scope>NUCLEOTIDE SEQUENCE [LARGE SCALE GENOMIC DNA]</scope>
    <source>
        <strain evidence="7">DSM 7165</strain>
    </source>
</reference>
<dbReference type="PIRSF" id="PIRSF031804">
    <property type="entry name" value="UCP031804"/>
    <property type="match status" value="1"/>
</dbReference>